<dbReference type="Proteomes" id="UP000184300">
    <property type="component" value="Unassembled WGS sequence"/>
</dbReference>
<feature type="transmembrane region" description="Helical" evidence="6">
    <location>
        <begin position="224"/>
        <end position="248"/>
    </location>
</feature>
<proteinExistence type="predicted"/>
<keyword evidence="4 6" id="KW-0472">Membrane</keyword>
<protein>
    <recommendedName>
        <fullName evidence="7">Major facilitator superfamily (MFS) profile domain-containing protein</fullName>
    </recommendedName>
</protein>
<organism evidence="8 9">
    <name type="scientific">Aspergillus glaucus CBS 516.65</name>
    <dbReference type="NCBI Taxonomy" id="1160497"/>
    <lineage>
        <taxon>Eukaryota</taxon>
        <taxon>Fungi</taxon>
        <taxon>Dikarya</taxon>
        <taxon>Ascomycota</taxon>
        <taxon>Pezizomycotina</taxon>
        <taxon>Eurotiomycetes</taxon>
        <taxon>Eurotiomycetidae</taxon>
        <taxon>Eurotiales</taxon>
        <taxon>Aspergillaceae</taxon>
        <taxon>Aspergillus</taxon>
        <taxon>Aspergillus subgen. Aspergillus</taxon>
    </lineage>
</organism>
<dbReference type="EMBL" id="KV878899">
    <property type="protein sequence ID" value="OJJ83616.1"/>
    <property type="molecule type" value="Genomic_DNA"/>
</dbReference>
<dbReference type="InterPro" id="IPR011701">
    <property type="entry name" value="MFS"/>
</dbReference>
<evidence type="ECO:0000256" key="1">
    <source>
        <dbReference type="ARBA" id="ARBA00004141"/>
    </source>
</evidence>
<feature type="transmembrane region" description="Helical" evidence="6">
    <location>
        <begin position="93"/>
        <end position="115"/>
    </location>
</feature>
<keyword evidence="9" id="KW-1185">Reference proteome</keyword>
<dbReference type="PANTHER" id="PTHR23501:SF43">
    <property type="entry name" value="MULTIDRUG TRANSPORTER, PUTATIVE (AFU_ORTHOLOGUE AFUA_6G03040)-RELATED"/>
    <property type="match status" value="1"/>
</dbReference>
<feature type="compositionally biased region" description="Low complexity" evidence="5">
    <location>
        <begin position="506"/>
        <end position="519"/>
    </location>
</feature>
<dbReference type="InterPro" id="IPR036259">
    <property type="entry name" value="MFS_trans_sf"/>
</dbReference>
<comment type="subcellular location">
    <subcellularLocation>
        <location evidence="1">Membrane</location>
        <topology evidence="1">Multi-pass membrane protein</topology>
    </subcellularLocation>
</comment>
<evidence type="ECO:0000256" key="4">
    <source>
        <dbReference type="ARBA" id="ARBA00023136"/>
    </source>
</evidence>
<feature type="transmembrane region" description="Helical" evidence="6">
    <location>
        <begin position="269"/>
        <end position="291"/>
    </location>
</feature>
<gene>
    <name evidence="8" type="ORF">ASPGLDRAFT_1493341</name>
</gene>
<dbReference type="VEuPathDB" id="FungiDB:ASPGLDRAFT_1493341"/>
<dbReference type="GeneID" id="34458284"/>
<dbReference type="GO" id="GO:0022857">
    <property type="term" value="F:transmembrane transporter activity"/>
    <property type="evidence" value="ECO:0007669"/>
    <property type="project" value="InterPro"/>
</dbReference>
<feature type="region of interest" description="Disordered" evidence="5">
    <location>
        <begin position="499"/>
        <end position="523"/>
    </location>
</feature>
<sequence>MGSTDPESLQSSDTVNAQGSNAESNSLCLGLLLSALETSIIATSLVSITSTFLVIFARMSDLFGRKTTLISALSLFTTFSLACGLARSMEMLIIFRAFQGIGGAGLYSLAISVIAEVTPIQHAGLAVGMMSSVFAVASLLGPILGGAITSHTTWRWVFYLNLPPGVIISILVIAVFPRNAGPLPTTWATIQGIDFIGIATSLAGSVLLIFALESGGTFYAWDSGTIVACFVVAALCFIAFGTWQWFLCRSSLNRRILPLFPTNLVTQRFSGLAILTAFLTGFPFMMTLIFLPQRLQLQNGLSPVDAGVDMLALLLLSAFGSFLAGMLISIFGIGWHVLVASLFLQIIGLSLMTTLPVTSGPVPSAQFGYQVILGLGFGLALSSLAMTARVGMKEQDISICMGSITQVRVLGGVIGIALGQAITTSHLKSELLPIIGASKLTELLSSTEAVKAFPAAEAVLVKECYGRAFALQDKIMLAFTAVSVLAMMGAYVKDTRSAKDQATQQSHSSSMESAIISSSPPRIEMSLGNPTEASLSQEVEKATIGTFFWGKRLSQASTQREPQTASSMWSTIFSPHGPQIGMAFGNYTEDSLTSQFEQATRHFV</sequence>
<dbReference type="SUPFAM" id="SSF103473">
    <property type="entry name" value="MFS general substrate transporter"/>
    <property type="match status" value="2"/>
</dbReference>
<feature type="transmembrane region" description="Helical" evidence="6">
    <location>
        <begin position="475"/>
        <end position="492"/>
    </location>
</feature>
<keyword evidence="2 6" id="KW-0812">Transmembrane</keyword>
<dbReference type="PROSITE" id="PS50850">
    <property type="entry name" value="MFS"/>
    <property type="match status" value="1"/>
</dbReference>
<feature type="transmembrane region" description="Helical" evidence="6">
    <location>
        <begin position="367"/>
        <end position="387"/>
    </location>
</feature>
<feature type="transmembrane region" description="Helical" evidence="6">
    <location>
        <begin position="69"/>
        <end position="87"/>
    </location>
</feature>
<name>A0A1L9VI65_ASPGL</name>
<dbReference type="Pfam" id="PF07690">
    <property type="entry name" value="MFS_1"/>
    <property type="match status" value="1"/>
</dbReference>
<dbReference type="Gene3D" id="1.20.1250.20">
    <property type="entry name" value="MFS general substrate transporter like domains"/>
    <property type="match status" value="2"/>
</dbReference>
<evidence type="ECO:0000256" key="3">
    <source>
        <dbReference type="ARBA" id="ARBA00022989"/>
    </source>
</evidence>
<keyword evidence="3 6" id="KW-1133">Transmembrane helix</keyword>
<evidence type="ECO:0000313" key="9">
    <source>
        <dbReference type="Proteomes" id="UP000184300"/>
    </source>
</evidence>
<feature type="transmembrane region" description="Helical" evidence="6">
    <location>
        <begin position="188"/>
        <end position="212"/>
    </location>
</feature>
<feature type="transmembrane region" description="Helical" evidence="6">
    <location>
        <begin position="122"/>
        <end position="144"/>
    </location>
</feature>
<feature type="transmembrane region" description="Helical" evidence="6">
    <location>
        <begin position="311"/>
        <end position="330"/>
    </location>
</feature>
<feature type="transmembrane region" description="Helical" evidence="6">
    <location>
        <begin position="337"/>
        <end position="355"/>
    </location>
</feature>
<evidence type="ECO:0000259" key="7">
    <source>
        <dbReference type="PROSITE" id="PS50850"/>
    </source>
</evidence>
<dbReference type="RefSeq" id="XP_022400314.1">
    <property type="nucleotide sequence ID" value="XM_022542023.1"/>
</dbReference>
<feature type="domain" description="Major facilitator superfamily (MFS) profile" evidence="7">
    <location>
        <begin position="1"/>
        <end position="498"/>
    </location>
</feature>
<evidence type="ECO:0000256" key="2">
    <source>
        <dbReference type="ARBA" id="ARBA00022692"/>
    </source>
</evidence>
<accession>A0A1L9VI65</accession>
<feature type="transmembrane region" description="Helical" evidence="6">
    <location>
        <begin position="156"/>
        <end position="176"/>
    </location>
</feature>
<evidence type="ECO:0000256" key="5">
    <source>
        <dbReference type="SAM" id="MobiDB-lite"/>
    </source>
</evidence>
<dbReference type="PANTHER" id="PTHR23501">
    <property type="entry name" value="MAJOR FACILITATOR SUPERFAMILY"/>
    <property type="match status" value="1"/>
</dbReference>
<dbReference type="InterPro" id="IPR020846">
    <property type="entry name" value="MFS_dom"/>
</dbReference>
<dbReference type="GO" id="GO:0005886">
    <property type="term" value="C:plasma membrane"/>
    <property type="evidence" value="ECO:0007669"/>
    <property type="project" value="TreeGrafter"/>
</dbReference>
<reference evidence="9" key="1">
    <citation type="journal article" date="2017" name="Genome Biol.">
        <title>Comparative genomics reveals high biological diversity and specific adaptations in the industrially and medically important fungal genus Aspergillus.</title>
        <authorList>
            <person name="de Vries R.P."/>
            <person name="Riley R."/>
            <person name="Wiebenga A."/>
            <person name="Aguilar-Osorio G."/>
            <person name="Amillis S."/>
            <person name="Uchima C.A."/>
            <person name="Anderluh G."/>
            <person name="Asadollahi M."/>
            <person name="Askin M."/>
            <person name="Barry K."/>
            <person name="Battaglia E."/>
            <person name="Bayram O."/>
            <person name="Benocci T."/>
            <person name="Braus-Stromeyer S.A."/>
            <person name="Caldana C."/>
            <person name="Canovas D."/>
            <person name="Cerqueira G.C."/>
            <person name="Chen F."/>
            <person name="Chen W."/>
            <person name="Choi C."/>
            <person name="Clum A."/>
            <person name="Dos Santos R.A."/>
            <person name="Damasio A.R."/>
            <person name="Diallinas G."/>
            <person name="Emri T."/>
            <person name="Fekete E."/>
            <person name="Flipphi M."/>
            <person name="Freyberg S."/>
            <person name="Gallo A."/>
            <person name="Gournas C."/>
            <person name="Habgood R."/>
            <person name="Hainaut M."/>
            <person name="Harispe M.L."/>
            <person name="Henrissat B."/>
            <person name="Hilden K.S."/>
            <person name="Hope R."/>
            <person name="Hossain A."/>
            <person name="Karabika E."/>
            <person name="Karaffa L."/>
            <person name="Karanyi Z."/>
            <person name="Krasevec N."/>
            <person name="Kuo A."/>
            <person name="Kusch H."/>
            <person name="LaButti K."/>
            <person name="Lagendijk E.L."/>
            <person name="Lapidus A."/>
            <person name="Levasseur A."/>
            <person name="Lindquist E."/>
            <person name="Lipzen A."/>
            <person name="Logrieco A.F."/>
            <person name="MacCabe A."/>
            <person name="Maekelae M.R."/>
            <person name="Malavazi I."/>
            <person name="Melin P."/>
            <person name="Meyer V."/>
            <person name="Mielnichuk N."/>
            <person name="Miskei M."/>
            <person name="Molnar A.P."/>
            <person name="Mule G."/>
            <person name="Ngan C.Y."/>
            <person name="Orejas M."/>
            <person name="Orosz E."/>
            <person name="Ouedraogo J.P."/>
            <person name="Overkamp K.M."/>
            <person name="Park H.-S."/>
            <person name="Perrone G."/>
            <person name="Piumi F."/>
            <person name="Punt P.J."/>
            <person name="Ram A.F."/>
            <person name="Ramon A."/>
            <person name="Rauscher S."/>
            <person name="Record E."/>
            <person name="Riano-Pachon D.M."/>
            <person name="Robert V."/>
            <person name="Roehrig J."/>
            <person name="Ruller R."/>
            <person name="Salamov A."/>
            <person name="Salih N.S."/>
            <person name="Samson R.A."/>
            <person name="Sandor E."/>
            <person name="Sanguinetti M."/>
            <person name="Schuetze T."/>
            <person name="Sepcic K."/>
            <person name="Shelest E."/>
            <person name="Sherlock G."/>
            <person name="Sophianopoulou V."/>
            <person name="Squina F.M."/>
            <person name="Sun H."/>
            <person name="Susca A."/>
            <person name="Todd R.B."/>
            <person name="Tsang A."/>
            <person name="Unkles S.E."/>
            <person name="van de Wiele N."/>
            <person name="van Rossen-Uffink D."/>
            <person name="Oliveira J.V."/>
            <person name="Vesth T.C."/>
            <person name="Visser J."/>
            <person name="Yu J.-H."/>
            <person name="Zhou M."/>
            <person name="Andersen M.R."/>
            <person name="Archer D.B."/>
            <person name="Baker S.E."/>
            <person name="Benoit I."/>
            <person name="Brakhage A.A."/>
            <person name="Braus G.H."/>
            <person name="Fischer R."/>
            <person name="Frisvad J.C."/>
            <person name="Goldman G.H."/>
            <person name="Houbraken J."/>
            <person name="Oakley B."/>
            <person name="Pocsi I."/>
            <person name="Scazzocchio C."/>
            <person name="Seiboth B."/>
            <person name="vanKuyk P.A."/>
            <person name="Wortman J."/>
            <person name="Dyer P.S."/>
            <person name="Grigoriev I.V."/>
        </authorList>
    </citation>
    <scope>NUCLEOTIDE SEQUENCE [LARGE SCALE GENOMIC DNA]</scope>
    <source>
        <strain evidence="9">CBS 516.65</strain>
    </source>
</reference>
<evidence type="ECO:0000313" key="8">
    <source>
        <dbReference type="EMBL" id="OJJ83616.1"/>
    </source>
</evidence>
<dbReference type="AlphaFoldDB" id="A0A1L9VI65"/>
<dbReference type="OrthoDB" id="440553at2759"/>
<feature type="transmembrane region" description="Helical" evidence="6">
    <location>
        <begin position="39"/>
        <end position="57"/>
    </location>
</feature>
<feature type="transmembrane region" description="Helical" evidence="6">
    <location>
        <begin position="399"/>
        <end position="422"/>
    </location>
</feature>
<evidence type="ECO:0000256" key="6">
    <source>
        <dbReference type="SAM" id="Phobius"/>
    </source>
</evidence>